<dbReference type="Gene3D" id="3.30.420.40">
    <property type="match status" value="2"/>
</dbReference>
<dbReference type="InterPro" id="IPR043129">
    <property type="entry name" value="ATPase_NBD"/>
</dbReference>
<dbReference type="AlphaFoldDB" id="A0A7X5Y4T6"/>
<evidence type="ECO:0000256" key="1">
    <source>
        <dbReference type="ARBA" id="ARBA00009156"/>
    </source>
</evidence>
<gene>
    <name evidence="10" type="ORF">GGQ97_000987</name>
</gene>
<keyword evidence="5" id="KW-0067">ATP-binding</keyword>
<evidence type="ECO:0000256" key="3">
    <source>
        <dbReference type="ARBA" id="ARBA00022741"/>
    </source>
</evidence>
<proteinExistence type="inferred from homology"/>
<protein>
    <recommendedName>
        <fullName evidence="6">ATP:glycerol 3-phosphotransferase</fullName>
    </recommendedName>
</protein>
<evidence type="ECO:0000256" key="2">
    <source>
        <dbReference type="ARBA" id="ARBA00022679"/>
    </source>
</evidence>
<evidence type="ECO:0000313" key="11">
    <source>
        <dbReference type="Proteomes" id="UP000558192"/>
    </source>
</evidence>
<evidence type="ECO:0000256" key="5">
    <source>
        <dbReference type="ARBA" id="ARBA00022840"/>
    </source>
</evidence>
<dbReference type="EMBL" id="JAATJC010000001">
    <property type="protein sequence ID" value="NJC05194.1"/>
    <property type="molecule type" value="Genomic_DNA"/>
</dbReference>
<keyword evidence="2 7" id="KW-0808">Transferase</keyword>
<accession>A0A7X5Y4T6</accession>
<dbReference type="InterPro" id="IPR018483">
    <property type="entry name" value="Carb_kinase_FGGY_CS"/>
</dbReference>
<dbReference type="PANTHER" id="PTHR10196">
    <property type="entry name" value="SUGAR KINASE"/>
    <property type="match status" value="1"/>
</dbReference>
<dbReference type="SUPFAM" id="SSF53067">
    <property type="entry name" value="Actin-like ATPase domain"/>
    <property type="match status" value="2"/>
</dbReference>
<keyword evidence="4 7" id="KW-0418">Kinase</keyword>
<evidence type="ECO:0000256" key="4">
    <source>
        <dbReference type="ARBA" id="ARBA00022777"/>
    </source>
</evidence>
<keyword evidence="11" id="KW-1185">Reference proteome</keyword>
<dbReference type="InterPro" id="IPR018485">
    <property type="entry name" value="FGGY_C"/>
</dbReference>
<dbReference type="PROSITE" id="PS00933">
    <property type="entry name" value="FGGY_KINASES_1"/>
    <property type="match status" value="1"/>
</dbReference>
<dbReference type="Proteomes" id="UP000558192">
    <property type="component" value="Unassembled WGS sequence"/>
</dbReference>
<dbReference type="PIRSF" id="PIRSF000538">
    <property type="entry name" value="GlpK"/>
    <property type="match status" value="1"/>
</dbReference>
<dbReference type="PANTHER" id="PTHR10196:SF69">
    <property type="entry name" value="GLYCEROL KINASE"/>
    <property type="match status" value="1"/>
</dbReference>
<evidence type="ECO:0000313" key="10">
    <source>
        <dbReference type="EMBL" id="NJC05194.1"/>
    </source>
</evidence>
<dbReference type="InterPro" id="IPR018484">
    <property type="entry name" value="FGGY_N"/>
</dbReference>
<dbReference type="GO" id="GO:0006071">
    <property type="term" value="P:glycerol metabolic process"/>
    <property type="evidence" value="ECO:0007669"/>
    <property type="project" value="TreeGrafter"/>
</dbReference>
<dbReference type="GO" id="GO:0004370">
    <property type="term" value="F:glycerol kinase activity"/>
    <property type="evidence" value="ECO:0007669"/>
    <property type="project" value="TreeGrafter"/>
</dbReference>
<dbReference type="Pfam" id="PF02782">
    <property type="entry name" value="FGGY_C"/>
    <property type="match status" value="1"/>
</dbReference>
<dbReference type="GO" id="GO:0005829">
    <property type="term" value="C:cytosol"/>
    <property type="evidence" value="ECO:0007669"/>
    <property type="project" value="TreeGrafter"/>
</dbReference>
<feature type="domain" description="Carbohydrate kinase FGGY C-terminal" evidence="9">
    <location>
        <begin position="256"/>
        <end position="443"/>
    </location>
</feature>
<comment type="similarity">
    <text evidence="1 7">Belongs to the FGGY kinase family.</text>
</comment>
<dbReference type="PROSITE" id="PS00445">
    <property type="entry name" value="FGGY_KINASES_2"/>
    <property type="match status" value="1"/>
</dbReference>
<evidence type="ECO:0000259" key="8">
    <source>
        <dbReference type="Pfam" id="PF00370"/>
    </source>
</evidence>
<evidence type="ECO:0000256" key="7">
    <source>
        <dbReference type="RuleBase" id="RU003733"/>
    </source>
</evidence>
<organism evidence="10 11">
    <name type="scientific">Sphingomonas kaistensis</name>
    <dbReference type="NCBI Taxonomy" id="298708"/>
    <lineage>
        <taxon>Bacteria</taxon>
        <taxon>Pseudomonadati</taxon>
        <taxon>Pseudomonadota</taxon>
        <taxon>Alphaproteobacteria</taxon>
        <taxon>Sphingomonadales</taxon>
        <taxon>Sphingomonadaceae</taxon>
        <taxon>Sphingomonas</taxon>
    </lineage>
</organism>
<keyword evidence="3" id="KW-0547">Nucleotide-binding</keyword>
<comment type="caution">
    <text evidence="10">The sequence shown here is derived from an EMBL/GenBank/DDBJ whole genome shotgun (WGS) entry which is preliminary data.</text>
</comment>
<feature type="domain" description="Carbohydrate kinase FGGY N-terminal" evidence="8">
    <location>
        <begin position="7"/>
        <end position="245"/>
    </location>
</feature>
<sequence length="487" mass="51007">MSGEPLILVLDSGTSSTRAFLYDTAGRIHGQASRPITQHYPGPGLVEHDAAEIWTQSRACLAEVIAAAGGASRIAALGLTNQRETLVAWDRRTARPLARAIVWQDRRTADACAALKAHEGEIERRTGLRLDPYFSATKMAWLLQHDEAVRGAGDALAFGTIDSWLLFNLTGDHLTDVSNASRTLLLDLDASAFAEDFCDLFAVPRAALPRIVPTAGPLATLHPDLFGRAIPVTASIGDQQSATVGQGCLSPGETKLTLGTGAFVLTNLGASRPSPVPGLLGTVLHEVAGGPRHYALEGSVFVAGSLVKWLRDGLGLVASAAETADLAASVPDNGGVVLLPALSGLGAPYWKPDATAAITGLTFAATRAHLARAALESVSHQMVDLASAFSAAGAAWTQLRLDGGMSANDWLAQDLADMVRLPVHRPADVETTARGAAIMAAVGAGHHPDLPAAAKAMTPTTRSFQPRDLGPQRDRRLSAWKALVDQA</sequence>
<dbReference type="Pfam" id="PF00370">
    <property type="entry name" value="FGGY_N"/>
    <property type="match status" value="1"/>
</dbReference>
<reference evidence="10 11" key="1">
    <citation type="submission" date="2020-03" db="EMBL/GenBank/DDBJ databases">
        <title>Genomic Encyclopedia of Type Strains, Phase IV (KMG-IV): sequencing the most valuable type-strain genomes for metagenomic binning, comparative biology and taxonomic classification.</title>
        <authorList>
            <person name="Goeker M."/>
        </authorList>
    </citation>
    <scope>NUCLEOTIDE SEQUENCE [LARGE SCALE GENOMIC DNA]</scope>
    <source>
        <strain evidence="10 11">DSM 16846</strain>
    </source>
</reference>
<dbReference type="GO" id="GO:0005524">
    <property type="term" value="F:ATP binding"/>
    <property type="evidence" value="ECO:0007669"/>
    <property type="project" value="UniProtKB-KW"/>
</dbReference>
<evidence type="ECO:0000256" key="6">
    <source>
        <dbReference type="ARBA" id="ARBA00043149"/>
    </source>
</evidence>
<evidence type="ECO:0000259" key="9">
    <source>
        <dbReference type="Pfam" id="PF02782"/>
    </source>
</evidence>
<name>A0A7X5Y4T6_9SPHN</name>
<dbReference type="InterPro" id="IPR000577">
    <property type="entry name" value="Carb_kinase_FGGY"/>
</dbReference>
<dbReference type="RefSeq" id="WP_168067915.1">
    <property type="nucleotide sequence ID" value="NZ_JAATJC010000001.1"/>
</dbReference>